<keyword evidence="3" id="KW-0813">Transport</keyword>
<dbReference type="AlphaFoldDB" id="A0A8J2NY83"/>
<evidence type="ECO:0000256" key="8">
    <source>
        <dbReference type="ARBA" id="ARBA00022989"/>
    </source>
</evidence>
<feature type="transmembrane region" description="Helical" evidence="11">
    <location>
        <begin position="313"/>
        <end position="339"/>
    </location>
</feature>
<sequence length="445" mass="49249">MLICTRDCEVDRGLWERVGELSFIVTFPDRVKIQIKTYISIMPGFSSSSKRFGLNFQRDSQKIPLLDTYGSVPKPGMTMPQLPTGENASVIVVEVGENKVYITDLKGAREILNDTKNTSWSPIVGPQGSYIQSYRDDTLALIMSDEDHNSVEGNGYTVKPIPGRKGLVTPSREYSILEDFLRRIQNFPFGDPDGQKNIWRVRIPLIITGSLLLLCMLLAFVWVMKFRGGFQAETISQFNYHPIFMIAGFMIFSGFSMLFYRTLTWYDKLTVKLLHTAFHLFSIVCIAIGYTAAQTSMAIAIPNKPSFCSLHSLLGLVTVVLFGLQFALGFGSFIMAYFLCETRSSSWRAAILPNHVTLGLTTFVMAAATAVTGLTEKAIFTLQDAYILGQSGESVYVNALGLCITAAAIAFTSVCLDPNIVTQSHDYGGLQFSPAAQSTLLQEQP</sequence>
<feature type="domain" description="Cytochrome b561" evidence="12">
    <location>
        <begin position="207"/>
        <end position="416"/>
    </location>
</feature>
<feature type="transmembrane region" description="Helical" evidence="11">
    <location>
        <begin position="203"/>
        <end position="223"/>
    </location>
</feature>
<dbReference type="PANTHER" id="PTHR10106">
    <property type="entry name" value="CYTOCHROME B561-RELATED"/>
    <property type="match status" value="1"/>
</dbReference>
<feature type="transmembrane region" description="Helical" evidence="11">
    <location>
        <begin position="273"/>
        <end position="293"/>
    </location>
</feature>
<dbReference type="GO" id="GO:0016020">
    <property type="term" value="C:membrane"/>
    <property type="evidence" value="ECO:0007669"/>
    <property type="project" value="UniProtKB-SubCell"/>
</dbReference>
<dbReference type="PANTHER" id="PTHR10106:SF24">
    <property type="entry name" value="NO EXTENDED MEMORY, ISOFORM A"/>
    <property type="match status" value="1"/>
</dbReference>
<keyword evidence="7" id="KW-0249">Electron transport</keyword>
<evidence type="ECO:0000256" key="1">
    <source>
        <dbReference type="ARBA" id="ARBA00001970"/>
    </source>
</evidence>
<keyword evidence="14" id="KW-1185">Reference proteome</keyword>
<evidence type="ECO:0000256" key="2">
    <source>
        <dbReference type="ARBA" id="ARBA00004141"/>
    </source>
</evidence>
<dbReference type="SMART" id="SM00665">
    <property type="entry name" value="B561"/>
    <property type="match status" value="1"/>
</dbReference>
<reference evidence="13" key="1">
    <citation type="submission" date="2021-06" db="EMBL/GenBank/DDBJ databases">
        <authorList>
            <person name="Hodson N. C."/>
            <person name="Mongue J. A."/>
            <person name="Jaron S. K."/>
        </authorList>
    </citation>
    <scope>NUCLEOTIDE SEQUENCE</scope>
</reference>
<keyword evidence="6" id="KW-0479">Metal-binding</keyword>
<protein>
    <recommendedName>
        <fullName evidence="12">Cytochrome b561 domain-containing protein</fullName>
    </recommendedName>
</protein>
<evidence type="ECO:0000313" key="13">
    <source>
        <dbReference type="EMBL" id="CAG7723348.1"/>
    </source>
</evidence>
<keyword evidence="10 11" id="KW-0472">Membrane</keyword>
<accession>A0A8J2NY83</accession>
<dbReference type="FunFam" id="1.20.120.1770:FF:000001">
    <property type="entry name" value="Cytochrome b reductase 1"/>
    <property type="match status" value="1"/>
</dbReference>
<dbReference type="InterPro" id="IPR043205">
    <property type="entry name" value="CYB561/CYBRD1-like"/>
</dbReference>
<feature type="transmembrane region" description="Helical" evidence="11">
    <location>
        <begin position="243"/>
        <end position="261"/>
    </location>
</feature>
<keyword evidence="4" id="KW-0349">Heme</keyword>
<dbReference type="OrthoDB" id="907479at2759"/>
<dbReference type="GO" id="GO:0046872">
    <property type="term" value="F:metal ion binding"/>
    <property type="evidence" value="ECO:0007669"/>
    <property type="project" value="UniProtKB-KW"/>
</dbReference>
<feature type="transmembrane region" description="Helical" evidence="11">
    <location>
        <begin position="351"/>
        <end position="375"/>
    </location>
</feature>
<evidence type="ECO:0000256" key="4">
    <source>
        <dbReference type="ARBA" id="ARBA00022617"/>
    </source>
</evidence>
<evidence type="ECO:0000256" key="9">
    <source>
        <dbReference type="ARBA" id="ARBA00023004"/>
    </source>
</evidence>
<evidence type="ECO:0000256" key="3">
    <source>
        <dbReference type="ARBA" id="ARBA00022448"/>
    </source>
</evidence>
<dbReference type="InterPro" id="IPR006593">
    <property type="entry name" value="Cyt_b561/ferric_Rdtase_TM"/>
</dbReference>
<dbReference type="Proteomes" id="UP000708208">
    <property type="component" value="Unassembled WGS sequence"/>
</dbReference>
<evidence type="ECO:0000256" key="6">
    <source>
        <dbReference type="ARBA" id="ARBA00022723"/>
    </source>
</evidence>
<dbReference type="PROSITE" id="PS50939">
    <property type="entry name" value="CYTOCHROME_B561"/>
    <property type="match status" value="1"/>
</dbReference>
<comment type="cofactor">
    <cofactor evidence="1">
        <name>heme b</name>
        <dbReference type="ChEBI" id="CHEBI:60344"/>
    </cofactor>
</comment>
<evidence type="ECO:0000256" key="7">
    <source>
        <dbReference type="ARBA" id="ARBA00022982"/>
    </source>
</evidence>
<dbReference type="GO" id="GO:0016491">
    <property type="term" value="F:oxidoreductase activity"/>
    <property type="evidence" value="ECO:0007669"/>
    <property type="project" value="InterPro"/>
</dbReference>
<feature type="transmembrane region" description="Helical" evidence="11">
    <location>
        <begin position="395"/>
        <end position="416"/>
    </location>
</feature>
<proteinExistence type="predicted"/>
<comment type="caution">
    <text evidence="13">The sequence shown here is derived from an EMBL/GenBank/DDBJ whole genome shotgun (WGS) entry which is preliminary data.</text>
</comment>
<organism evidence="13 14">
    <name type="scientific">Allacma fusca</name>
    <dbReference type="NCBI Taxonomy" id="39272"/>
    <lineage>
        <taxon>Eukaryota</taxon>
        <taxon>Metazoa</taxon>
        <taxon>Ecdysozoa</taxon>
        <taxon>Arthropoda</taxon>
        <taxon>Hexapoda</taxon>
        <taxon>Collembola</taxon>
        <taxon>Symphypleona</taxon>
        <taxon>Sminthuridae</taxon>
        <taxon>Allacma</taxon>
    </lineage>
</organism>
<evidence type="ECO:0000256" key="10">
    <source>
        <dbReference type="ARBA" id="ARBA00023136"/>
    </source>
</evidence>
<keyword evidence="8 11" id="KW-1133">Transmembrane helix</keyword>
<keyword evidence="5 11" id="KW-0812">Transmembrane</keyword>
<gene>
    <name evidence="13" type="ORF">AFUS01_LOCUS12441</name>
</gene>
<evidence type="ECO:0000259" key="12">
    <source>
        <dbReference type="PROSITE" id="PS50939"/>
    </source>
</evidence>
<comment type="subcellular location">
    <subcellularLocation>
        <location evidence="2">Membrane</location>
        <topology evidence="2">Multi-pass membrane protein</topology>
    </subcellularLocation>
</comment>
<dbReference type="EMBL" id="CAJVCH010098216">
    <property type="protein sequence ID" value="CAG7723348.1"/>
    <property type="molecule type" value="Genomic_DNA"/>
</dbReference>
<name>A0A8J2NY83_9HEXA</name>
<evidence type="ECO:0000313" key="14">
    <source>
        <dbReference type="Proteomes" id="UP000708208"/>
    </source>
</evidence>
<dbReference type="Pfam" id="PF03188">
    <property type="entry name" value="Cytochrom_B561"/>
    <property type="match status" value="1"/>
</dbReference>
<keyword evidence="9" id="KW-0408">Iron</keyword>
<evidence type="ECO:0000256" key="11">
    <source>
        <dbReference type="SAM" id="Phobius"/>
    </source>
</evidence>
<evidence type="ECO:0000256" key="5">
    <source>
        <dbReference type="ARBA" id="ARBA00022692"/>
    </source>
</evidence>